<comment type="caution">
    <text evidence="2">The sequence shown here is derived from an EMBL/GenBank/DDBJ whole genome shotgun (WGS) entry which is preliminary data.</text>
</comment>
<name>A0ABU0JLV3_9HYPH</name>
<evidence type="ECO:0008006" key="4">
    <source>
        <dbReference type="Google" id="ProtNLM"/>
    </source>
</evidence>
<evidence type="ECO:0000313" key="2">
    <source>
        <dbReference type="EMBL" id="MDQ0475270.1"/>
    </source>
</evidence>
<dbReference type="EMBL" id="JAUSVX010000032">
    <property type="protein sequence ID" value="MDQ0475270.1"/>
    <property type="molecule type" value="Genomic_DNA"/>
</dbReference>
<dbReference type="RefSeq" id="WP_307286258.1">
    <property type="nucleotide sequence ID" value="NZ_JAUSVX010000032.1"/>
</dbReference>
<proteinExistence type="predicted"/>
<dbReference type="Proteomes" id="UP001242480">
    <property type="component" value="Unassembled WGS sequence"/>
</dbReference>
<sequence>MTVQLTPDQEAIVREVVAEGLAPSAEAFVSMALANMRDELAFGLEERLGMTFDQINAALDRGLDGPAEPWEGAESFHARMLRKHRDRRRDNPSE</sequence>
<feature type="region of interest" description="Disordered" evidence="1">
    <location>
        <begin position="64"/>
        <end position="94"/>
    </location>
</feature>
<organism evidence="2 3">
    <name type="scientific">Labrys wisconsinensis</name>
    <dbReference type="NCBI Taxonomy" id="425677"/>
    <lineage>
        <taxon>Bacteria</taxon>
        <taxon>Pseudomonadati</taxon>
        <taxon>Pseudomonadota</taxon>
        <taxon>Alphaproteobacteria</taxon>
        <taxon>Hyphomicrobiales</taxon>
        <taxon>Xanthobacteraceae</taxon>
        <taxon>Labrys</taxon>
    </lineage>
</organism>
<keyword evidence="3" id="KW-1185">Reference proteome</keyword>
<gene>
    <name evidence="2" type="ORF">QO011_008312</name>
</gene>
<reference evidence="2 3" key="1">
    <citation type="submission" date="2023-07" db="EMBL/GenBank/DDBJ databases">
        <title>Genomic Encyclopedia of Type Strains, Phase IV (KMG-IV): sequencing the most valuable type-strain genomes for metagenomic binning, comparative biology and taxonomic classification.</title>
        <authorList>
            <person name="Goeker M."/>
        </authorList>
    </citation>
    <scope>NUCLEOTIDE SEQUENCE [LARGE SCALE GENOMIC DNA]</scope>
    <source>
        <strain evidence="2 3">DSM 19619</strain>
    </source>
</reference>
<evidence type="ECO:0000313" key="3">
    <source>
        <dbReference type="Proteomes" id="UP001242480"/>
    </source>
</evidence>
<protein>
    <recommendedName>
        <fullName evidence="4">CopG family transcriptional regulator</fullName>
    </recommendedName>
</protein>
<evidence type="ECO:0000256" key="1">
    <source>
        <dbReference type="SAM" id="MobiDB-lite"/>
    </source>
</evidence>
<accession>A0ABU0JLV3</accession>